<evidence type="ECO:0000313" key="2">
    <source>
        <dbReference type="Proteomes" id="UP000828390"/>
    </source>
</evidence>
<sequence length="74" mass="8024">MAALMLAHESCPMPAHRCHDNPRKRILLDPCSEPEAAITTSGTSDGWIMTPQICVTFSPANLMTIASCRSLVLI</sequence>
<dbReference type="EMBL" id="JAIWYP010000014">
    <property type="protein sequence ID" value="KAH3707390.1"/>
    <property type="molecule type" value="Genomic_DNA"/>
</dbReference>
<dbReference type="AlphaFoldDB" id="A0A9D4BSC3"/>
<reference evidence="1" key="2">
    <citation type="submission" date="2020-11" db="EMBL/GenBank/DDBJ databases">
        <authorList>
            <person name="McCartney M.A."/>
            <person name="Auch B."/>
            <person name="Kono T."/>
            <person name="Mallez S."/>
            <person name="Becker A."/>
            <person name="Gohl D.M."/>
            <person name="Silverstein K.A.T."/>
            <person name="Koren S."/>
            <person name="Bechman K.B."/>
            <person name="Herman A."/>
            <person name="Abrahante J.E."/>
            <person name="Garbe J."/>
        </authorList>
    </citation>
    <scope>NUCLEOTIDE SEQUENCE</scope>
    <source>
        <strain evidence="1">Duluth1</strain>
        <tissue evidence="1">Whole animal</tissue>
    </source>
</reference>
<proteinExistence type="predicted"/>
<reference evidence="1" key="1">
    <citation type="journal article" date="2019" name="bioRxiv">
        <title>The Genome of the Zebra Mussel, Dreissena polymorpha: A Resource for Invasive Species Research.</title>
        <authorList>
            <person name="McCartney M.A."/>
            <person name="Auch B."/>
            <person name="Kono T."/>
            <person name="Mallez S."/>
            <person name="Zhang Y."/>
            <person name="Obille A."/>
            <person name="Becker A."/>
            <person name="Abrahante J.E."/>
            <person name="Garbe J."/>
            <person name="Badalamenti J.P."/>
            <person name="Herman A."/>
            <person name="Mangelson H."/>
            <person name="Liachko I."/>
            <person name="Sullivan S."/>
            <person name="Sone E.D."/>
            <person name="Koren S."/>
            <person name="Silverstein K.A.T."/>
            <person name="Beckman K.B."/>
            <person name="Gohl D.M."/>
        </authorList>
    </citation>
    <scope>NUCLEOTIDE SEQUENCE</scope>
    <source>
        <strain evidence="1">Duluth1</strain>
        <tissue evidence="1">Whole animal</tissue>
    </source>
</reference>
<keyword evidence="2" id="KW-1185">Reference proteome</keyword>
<name>A0A9D4BSC3_DREPO</name>
<gene>
    <name evidence="1" type="ORF">DPMN_066795</name>
</gene>
<evidence type="ECO:0000313" key="1">
    <source>
        <dbReference type="EMBL" id="KAH3707390.1"/>
    </source>
</evidence>
<comment type="caution">
    <text evidence="1">The sequence shown here is derived from an EMBL/GenBank/DDBJ whole genome shotgun (WGS) entry which is preliminary data.</text>
</comment>
<accession>A0A9D4BSC3</accession>
<dbReference type="Proteomes" id="UP000828390">
    <property type="component" value="Unassembled WGS sequence"/>
</dbReference>
<protein>
    <submittedName>
        <fullName evidence="1">Uncharacterized protein</fullName>
    </submittedName>
</protein>
<organism evidence="1 2">
    <name type="scientific">Dreissena polymorpha</name>
    <name type="common">Zebra mussel</name>
    <name type="synonym">Mytilus polymorpha</name>
    <dbReference type="NCBI Taxonomy" id="45954"/>
    <lineage>
        <taxon>Eukaryota</taxon>
        <taxon>Metazoa</taxon>
        <taxon>Spiralia</taxon>
        <taxon>Lophotrochozoa</taxon>
        <taxon>Mollusca</taxon>
        <taxon>Bivalvia</taxon>
        <taxon>Autobranchia</taxon>
        <taxon>Heteroconchia</taxon>
        <taxon>Euheterodonta</taxon>
        <taxon>Imparidentia</taxon>
        <taxon>Neoheterodontei</taxon>
        <taxon>Myida</taxon>
        <taxon>Dreissenoidea</taxon>
        <taxon>Dreissenidae</taxon>
        <taxon>Dreissena</taxon>
    </lineage>
</organism>